<dbReference type="OrthoDB" id="9807946at2"/>
<comment type="similarity">
    <text evidence="3">In the N-terminal section; belongs to the zinc metallo-hydrolase group 3 family.</text>
</comment>
<dbReference type="InterPro" id="IPR012349">
    <property type="entry name" value="Split_barrel_FMN-bd"/>
</dbReference>
<dbReference type="InterPro" id="IPR051285">
    <property type="entry name" value="NADH_oxidoreductase_modular"/>
</dbReference>
<comment type="similarity">
    <text evidence="2">In the C-terminal section; belongs to the flavodoxin reductase family.</text>
</comment>
<dbReference type="PROSITE" id="PS50902">
    <property type="entry name" value="FLAVODOXIN_LIKE"/>
    <property type="match status" value="1"/>
</dbReference>
<dbReference type="PANTHER" id="PTHR32145">
    <property type="entry name" value="DIFLAVIN FLAVOPROTEIN A 2-RELATED"/>
    <property type="match status" value="1"/>
</dbReference>
<dbReference type="Gene3D" id="3.40.50.360">
    <property type="match status" value="1"/>
</dbReference>
<dbReference type="Gene3D" id="3.60.15.10">
    <property type="entry name" value="Ribonuclease Z/Hydroxyacylglutathione hydrolase-like"/>
    <property type="match status" value="2"/>
</dbReference>
<organism evidence="8 9">
    <name type="scientific">Acaryochloris thomasi RCC1774</name>
    <dbReference type="NCBI Taxonomy" id="1764569"/>
    <lineage>
        <taxon>Bacteria</taxon>
        <taxon>Bacillati</taxon>
        <taxon>Cyanobacteriota</taxon>
        <taxon>Cyanophyceae</taxon>
        <taxon>Acaryochloridales</taxon>
        <taxon>Acaryochloridaceae</taxon>
        <taxon>Acaryochloris</taxon>
        <taxon>Acaryochloris thomasi</taxon>
    </lineage>
</organism>
<gene>
    <name evidence="8" type="primary">dfa5_1</name>
    <name evidence="8" type="ORF">C1752_00629</name>
</gene>
<dbReference type="Pfam" id="PF01613">
    <property type="entry name" value="Flavin_Reduct"/>
    <property type="match status" value="1"/>
</dbReference>
<dbReference type="InterPro" id="IPR002563">
    <property type="entry name" value="Flavin_Rdtase-like_dom"/>
</dbReference>
<evidence type="ECO:0000256" key="3">
    <source>
        <dbReference type="ARBA" id="ARBA00007121"/>
    </source>
</evidence>
<sequence>MTSTVTKAASATQARDVQVFPIGTDTLALRSRSWNRLRFEVEYALERGTTANSYIIRGEKTALIDPPGGTFTEIYLAKLKELSTPNGSSQQGDFFGRLWAQVRWVTQETIDVDQFGFNLKQLDYLILGHVNPNRAETLDVLLKLVPDLTIVCSNAGAAVLKTNLPDRELKLEIIKNSETQTLDLGKGHQLQFVPTPTPRWPGSLLTYDARTRILFSDKFFGAHRCGEAGFDEDAAGLREDRRYYYDCLMAAHVRQVNAALEKIKPLGARMYAPDHGPIARYGVQELMQSYENWGKQQQTNTEMVAVLYASAYGNTATIGDAIARGITKAGVQVESINCEAATTEEIQAAADKCDGFIIGSPTLGGHAPTQIQAALGLMLSTVPKDKPVGVFGSFGWSGEAIDLLQDKLRDAGYSFGFEPIKVKFKPTAATLKTCEEAGTDFAQGLKKAKKAKARRQGTTKLGGSQITPTEQAMGRIVGSLCILTAQQGEVSSGMLASWVSQATFTPPGLTVAVAKDRAVESLLYTKNSFVLNVLPEDNYQGLMKHFLKPFGPGEDRFADVETEEADNGGPILKDALSYLECEVENRMECGDHWVIYAVVKNGQVLQQNVKTALHHRKSGRTY</sequence>
<dbReference type="InterPro" id="IPR001279">
    <property type="entry name" value="Metallo-B-lactamas"/>
</dbReference>
<keyword evidence="5" id="KW-0249">Electron transport</keyword>
<comment type="cofactor">
    <cofactor evidence="1">
        <name>Fe cation</name>
        <dbReference type="ChEBI" id="CHEBI:24875"/>
    </cofactor>
</comment>
<name>A0A2W1JMP8_9CYAN</name>
<reference evidence="8 9" key="1">
    <citation type="journal article" date="2018" name="Sci. Rep.">
        <title>A novel species of the marine cyanobacterium Acaryochloris with a unique pigment content and lifestyle.</title>
        <authorList>
            <person name="Partensky F."/>
            <person name="Six C."/>
            <person name="Ratin M."/>
            <person name="Garczarek L."/>
            <person name="Vaulot D."/>
            <person name="Probert I."/>
            <person name="Calteau A."/>
            <person name="Gourvil P."/>
            <person name="Marie D."/>
            <person name="Grebert T."/>
            <person name="Bouchier C."/>
            <person name="Le Panse S."/>
            <person name="Gachenot M."/>
            <person name="Rodriguez F."/>
            <person name="Garrido J.L."/>
        </authorList>
    </citation>
    <scope>NUCLEOTIDE SEQUENCE [LARGE SCALE GENOMIC DNA]</scope>
    <source>
        <strain evidence="8 9">RCC1774</strain>
    </source>
</reference>
<keyword evidence="4" id="KW-0813">Transport</keyword>
<dbReference type="PANTHER" id="PTHR32145:SF32">
    <property type="entry name" value="DIFLAVIN FLAVOPROTEIN A 4-RELATED"/>
    <property type="match status" value="1"/>
</dbReference>
<evidence type="ECO:0000256" key="1">
    <source>
        <dbReference type="ARBA" id="ARBA00001962"/>
    </source>
</evidence>
<dbReference type="RefSeq" id="WP_110984618.1">
    <property type="nucleotide sequence ID" value="NZ_CAWNWM010000002.1"/>
</dbReference>
<evidence type="ECO:0000256" key="5">
    <source>
        <dbReference type="ARBA" id="ARBA00022982"/>
    </source>
</evidence>
<dbReference type="EMBL" id="PQWO01000002">
    <property type="protein sequence ID" value="PZD74486.1"/>
    <property type="molecule type" value="Genomic_DNA"/>
</dbReference>
<keyword evidence="8" id="KW-0560">Oxidoreductase</keyword>
<dbReference type="SMART" id="SM00849">
    <property type="entry name" value="Lactamase_B"/>
    <property type="match status" value="1"/>
</dbReference>
<dbReference type="InterPro" id="IPR029039">
    <property type="entry name" value="Flavoprotein-like_sf"/>
</dbReference>
<feature type="domain" description="Flavodoxin-like" evidence="7">
    <location>
        <begin position="304"/>
        <end position="442"/>
    </location>
</feature>
<dbReference type="CDD" id="cd07709">
    <property type="entry name" value="flavodiiron_proteins_MBL-fold"/>
    <property type="match status" value="1"/>
</dbReference>
<dbReference type="EC" id="1.-.-.-" evidence="8"/>
<dbReference type="Pfam" id="PF19583">
    <property type="entry name" value="ODP"/>
    <property type="match status" value="1"/>
</dbReference>
<dbReference type="Gene3D" id="2.30.110.10">
    <property type="entry name" value="Electron Transport, Fmn-binding Protein, Chain A"/>
    <property type="match status" value="1"/>
</dbReference>
<comment type="caution">
    <text evidence="8">The sequence shown here is derived from an EMBL/GenBank/DDBJ whole genome shotgun (WGS) entry which is preliminary data.</text>
</comment>
<dbReference type="InterPro" id="IPR045761">
    <property type="entry name" value="ODP_dom"/>
</dbReference>
<keyword evidence="9" id="KW-1185">Reference proteome</keyword>
<dbReference type="InterPro" id="IPR008254">
    <property type="entry name" value="Flavodoxin/NO_synth"/>
</dbReference>
<accession>A0A2W1JMP8</accession>
<dbReference type="InterPro" id="IPR036866">
    <property type="entry name" value="RibonucZ/Hydroxyglut_hydro"/>
</dbReference>
<evidence type="ECO:0000259" key="7">
    <source>
        <dbReference type="PROSITE" id="PS50902"/>
    </source>
</evidence>
<evidence type="ECO:0000256" key="6">
    <source>
        <dbReference type="ARBA" id="ARBA00025633"/>
    </source>
</evidence>
<dbReference type="Pfam" id="PF00258">
    <property type="entry name" value="Flavodoxin_1"/>
    <property type="match status" value="1"/>
</dbReference>
<dbReference type="SUPFAM" id="SSF56281">
    <property type="entry name" value="Metallo-hydrolase/oxidoreductase"/>
    <property type="match status" value="1"/>
</dbReference>
<dbReference type="GO" id="GO:0010181">
    <property type="term" value="F:FMN binding"/>
    <property type="evidence" value="ECO:0007669"/>
    <property type="project" value="InterPro"/>
</dbReference>
<evidence type="ECO:0000256" key="2">
    <source>
        <dbReference type="ARBA" id="ARBA00006098"/>
    </source>
</evidence>
<proteinExistence type="inferred from homology"/>
<dbReference type="AlphaFoldDB" id="A0A2W1JMP8"/>
<dbReference type="SMART" id="SM00903">
    <property type="entry name" value="Flavin_Reduct"/>
    <property type="match status" value="1"/>
</dbReference>
<evidence type="ECO:0000256" key="4">
    <source>
        <dbReference type="ARBA" id="ARBA00022448"/>
    </source>
</evidence>
<evidence type="ECO:0000313" key="9">
    <source>
        <dbReference type="Proteomes" id="UP000248857"/>
    </source>
</evidence>
<comment type="function">
    <text evidence="6">Mediates electron transfer from NADH to oxygen, reducing it to water. This modular protein has 3 redox cofactors, in other organisms the same activity requires 2 or 3 proteins.</text>
</comment>
<evidence type="ECO:0000313" key="8">
    <source>
        <dbReference type="EMBL" id="PZD74486.1"/>
    </source>
</evidence>
<dbReference type="SUPFAM" id="SSF50475">
    <property type="entry name" value="FMN-binding split barrel"/>
    <property type="match status" value="1"/>
</dbReference>
<dbReference type="GO" id="GO:0016646">
    <property type="term" value="F:oxidoreductase activity, acting on the CH-NH group of donors, NAD or NADP as acceptor"/>
    <property type="evidence" value="ECO:0007669"/>
    <property type="project" value="UniProtKB-ARBA"/>
</dbReference>
<dbReference type="Proteomes" id="UP000248857">
    <property type="component" value="Unassembled WGS sequence"/>
</dbReference>
<dbReference type="SUPFAM" id="SSF52218">
    <property type="entry name" value="Flavoproteins"/>
    <property type="match status" value="1"/>
</dbReference>
<protein>
    <submittedName>
        <fullName evidence="8">Diflavin flavoprotein A 5</fullName>
        <ecNumber evidence="8">1.-.-.-</ecNumber>
    </submittedName>
</protein>